<dbReference type="GO" id="GO:0016787">
    <property type="term" value="F:hydrolase activity"/>
    <property type="evidence" value="ECO:0007669"/>
    <property type="project" value="UniProtKB-KW"/>
</dbReference>
<feature type="domain" description="Amidase" evidence="4">
    <location>
        <begin position="31"/>
        <end position="442"/>
    </location>
</feature>
<dbReference type="RefSeq" id="WP_114442642.1">
    <property type="nucleotide sequence ID" value="NZ_QOZG01000015.1"/>
</dbReference>
<dbReference type="OrthoDB" id="9811471at2"/>
<dbReference type="NCBIfam" id="NF005460">
    <property type="entry name" value="PRK07056.1"/>
    <property type="match status" value="1"/>
</dbReference>
<evidence type="ECO:0000256" key="1">
    <source>
        <dbReference type="ARBA" id="ARBA00003871"/>
    </source>
</evidence>
<dbReference type="PANTHER" id="PTHR11895">
    <property type="entry name" value="TRANSAMIDASE"/>
    <property type="match status" value="1"/>
</dbReference>
<dbReference type="InterPro" id="IPR023631">
    <property type="entry name" value="Amidase_dom"/>
</dbReference>
<keyword evidence="5" id="KW-0378">Hydrolase</keyword>
<protein>
    <recommendedName>
        <fullName evidence="2">Indoleacetamide hydrolase</fullName>
    </recommendedName>
</protein>
<sequence>MSIPIRGHSIASLAPGLQSGAIDPVMLAEETFAAIRAHDDPAIFVSLTEERAYVEARAAAARLKAGRSLGLLDGIPIAWKDLFDIEGTVTTAGSVVLSDNAPARADAAVVAALKAAGMIAIGRLNMSEFAFSGLGINPHYGTPKNPNSTDGHRLPGGSSSGSGVAVAAGLVPVSIGSDTGGSIRIPAAFNGIVGYKATRGRYSMEGVYPLATSLDSLGPLCRTVQDAVWVDAAMRGFTAPQVRRAAISDLRFVIPETIFFDDAGPEVIASFEAVVARLVKAGARVRRQAFPQFDELFAMMAKRGALVTAEAYALHEERLKGEASRRMDHRVVARARLGEKISMVDYVTTLATRRRMISRMEQEIASDELLLSPTVPHVAPHVAPLLESDDAFFAMNAKTLRNTLIGNFLDWCGVSLPIGPGIAGMPIGLLLSGLPNRDEPVLGASLAVEQLLGS</sequence>
<dbReference type="EMBL" id="QOZG01000015">
    <property type="protein sequence ID" value="RCS21774.1"/>
    <property type="molecule type" value="Genomic_DNA"/>
</dbReference>
<accession>A0A368JXZ8</accession>
<feature type="region of interest" description="Disordered" evidence="3">
    <location>
        <begin position="141"/>
        <end position="160"/>
    </location>
</feature>
<comment type="function">
    <text evidence="1">Hydrolyzes indole-3-acetamide (IAM) into indole-3-acetic acid (IAA).</text>
</comment>
<evidence type="ECO:0000259" key="4">
    <source>
        <dbReference type="Pfam" id="PF01425"/>
    </source>
</evidence>
<dbReference type="Proteomes" id="UP000253420">
    <property type="component" value="Unassembled WGS sequence"/>
</dbReference>
<evidence type="ECO:0000313" key="6">
    <source>
        <dbReference type="Proteomes" id="UP000253420"/>
    </source>
</evidence>
<comment type="caution">
    <text evidence="5">The sequence shown here is derived from an EMBL/GenBank/DDBJ whole genome shotgun (WGS) entry which is preliminary data.</text>
</comment>
<dbReference type="Gene3D" id="3.90.1300.10">
    <property type="entry name" value="Amidase signature (AS) domain"/>
    <property type="match status" value="1"/>
</dbReference>
<evidence type="ECO:0000256" key="3">
    <source>
        <dbReference type="SAM" id="MobiDB-lite"/>
    </source>
</evidence>
<dbReference type="NCBIfam" id="NF004766">
    <property type="entry name" value="PRK06102.1"/>
    <property type="match status" value="1"/>
</dbReference>
<dbReference type="InterPro" id="IPR020556">
    <property type="entry name" value="Amidase_CS"/>
</dbReference>
<dbReference type="Pfam" id="PF01425">
    <property type="entry name" value="Amidase"/>
    <property type="match status" value="1"/>
</dbReference>
<reference evidence="5 6" key="1">
    <citation type="submission" date="2018-07" db="EMBL/GenBank/DDBJ databases">
        <title>The draft genome of Phyllobacterium salinisoli.</title>
        <authorList>
            <person name="Liu L."/>
            <person name="Li L."/>
            <person name="Zhang X."/>
            <person name="Liang L."/>
        </authorList>
    </citation>
    <scope>NUCLEOTIDE SEQUENCE [LARGE SCALE GENOMIC DNA]</scope>
    <source>
        <strain evidence="5 6">LLAN61</strain>
    </source>
</reference>
<evidence type="ECO:0000313" key="5">
    <source>
        <dbReference type="EMBL" id="RCS21774.1"/>
    </source>
</evidence>
<gene>
    <name evidence="5" type="ORF">DUT91_22145</name>
</gene>
<dbReference type="AlphaFoldDB" id="A0A368JXZ8"/>
<dbReference type="PROSITE" id="PS00571">
    <property type="entry name" value="AMIDASES"/>
    <property type="match status" value="1"/>
</dbReference>
<evidence type="ECO:0000256" key="2">
    <source>
        <dbReference type="ARBA" id="ARBA00021874"/>
    </source>
</evidence>
<name>A0A368JXZ8_9HYPH</name>
<dbReference type="PANTHER" id="PTHR11895:SF176">
    <property type="entry name" value="AMIDASE AMID-RELATED"/>
    <property type="match status" value="1"/>
</dbReference>
<organism evidence="5 6">
    <name type="scientific">Phyllobacterium salinisoli</name>
    <dbReference type="NCBI Taxonomy" id="1899321"/>
    <lineage>
        <taxon>Bacteria</taxon>
        <taxon>Pseudomonadati</taxon>
        <taxon>Pseudomonadota</taxon>
        <taxon>Alphaproteobacteria</taxon>
        <taxon>Hyphomicrobiales</taxon>
        <taxon>Phyllobacteriaceae</taxon>
        <taxon>Phyllobacterium</taxon>
    </lineage>
</organism>
<proteinExistence type="predicted"/>
<dbReference type="InterPro" id="IPR000120">
    <property type="entry name" value="Amidase"/>
</dbReference>
<keyword evidence="6" id="KW-1185">Reference proteome</keyword>
<dbReference type="InterPro" id="IPR036928">
    <property type="entry name" value="AS_sf"/>
</dbReference>
<dbReference type="SUPFAM" id="SSF75304">
    <property type="entry name" value="Amidase signature (AS) enzymes"/>
    <property type="match status" value="1"/>
</dbReference>